<dbReference type="VEuPathDB" id="VectorBase:ADIR011313"/>
<dbReference type="InterPro" id="IPR032013">
    <property type="entry name" value="DUF4795"/>
</dbReference>
<keyword evidence="3" id="KW-1185">Reference proteome</keyword>
<dbReference type="AlphaFoldDB" id="A0A182NUH1"/>
<evidence type="ECO:0000259" key="1">
    <source>
        <dbReference type="Pfam" id="PF16043"/>
    </source>
</evidence>
<organism evidence="2 3">
    <name type="scientific">Anopheles dirus</name>
    <dbReference type="NCBI Taxonomy" id="7168"/>
    <lineage>
        <taxon>Eukaryota</taxon>
        <taxon>Metazoa</taxon>
        <taxon>Ecdysozoa</taxon>
        <taxon>Arthropoda</taxon>
        <taxon>Hexapoda</taxon>
        <taxon>Insecta</taxon>
        <taxon>Pterygota</taxon>
        <taxon>Neoptera</taxon>
        <taxon>Endopterygota</taxon>
        <taxon>Diptera</taxon>
        <taxon>Nematocera</taxon>
        <taxon>Culicoidea</taxon>
        <taxon>Culicidae</taxon>
        <taxon>Anophelinae</taxon>
        <taxon>Anopheles</taxon>
    </lineage>
</organism>
<proteinExistence type="predicted"/>
<evidence type="ECO:0000313" key="3">
    <source>
        <dbReference type="Proteomes" id="UP000075884"/>
    </source>
</evidence>
<protein>
    <recommendedName>
        <fullName evidence="1">DUF4795 domain-containing protein</fullName>
    </recommendedName>
</protein>
<reference evidence="2" key="2">
    <citation type="submission" date="2020-05" db="UniProtKB">
        <authorList>
            <consortium name="EnsemblMetazoa"/>
        </authorList>
    </citation>
    <scope>IDENTIFICATION</scope>
    <source>
        <strain evidence="2">WRAIR2</strain>
    </source>
</reference>
<evidence type="ECO:0000313" key="2">
    <source>
        <dbReference type="EnsemblMetazoa" id="ADIR011313-PA"/>
    </source>
</evidence>
<dbReference type="Proteomes" id="UP000075884">
    <property type="component" value="Unassembled WGS sequence"/>
</dbReference>
<accession>A0A182NUH1</accession>
<sequence length="317" mass="35547">MLEGCRSHLETVKEEILALKTRCQNQHEDTLKLAGALDSLVQRMGTQEPKVSKLETDTHCLGMLISEYEVNFGRIEKHLKQHDVKLREFEWTYQRMDKDRDALRADVRSLTEQANYLSTVKADKVDVQTELNRRALGTDMQQRVPYDVFNEVGRDLTRTVTKLSDELHEVDENLKTVQYELMKGLGSKASAHDLSEMRKQLVGALSRWQKLEKDQKSAQVMTGDTSSAAVAANGEIAFITGSSKCLTCGIQTTLEGSHGSVPQPSKFVPTLKVKVRNAGGFHTKTAPPEKVFRTGSLGAVKKPPPQDVKRAEHCWKL</sequence>
<dbReference type="EnsemblMetazoa" id="ADIR011313-RA">
    <property type="protein sequence ID" value="ADIR011313-PA"/>
    <property type="gene ID" value="ADIR011313"/>
</dbReference>
<dbReference type="Pfam" id="PF16043">
    <property type="entry name" value="DUF4795"/>
    <property type="match status" value="1"/>
</dbReference>
<feature type="domain" description="DUF4795" evidence="1">
    <location>
        <begin position="72"/>
        <end position="229"/>
    </location>
</feature>
<reference evidence="3" key="1">
    <citation type="submission" date="2013-03" db="EMBL/GenBank/DDBJ databases">
        <title>The Genome Sequence of Anopheles dirus WRAIR2.</title>
        <authorList>
            <consortium name="The Broad Institute Genomics Platform"/>
            <person name="Neafsey D.E."/>
            <person name="Walton C."/>
            <person name="Walker B."/>
            <person name="Young S.K."/>
            <person name="Zeng Q."/>
            <person name="Gargeya S."/>
            <person name="Fitzgerald M."/>
            <person name="Haas B."/>
            <person name="Abouelleil A."/>
            <person name="Allen A.W."/>
            <person name="Alvarado L."/>
            <person name="Arachchi H.M."/>
            <person name="Berlin A.M."/>
            <person name="Chapman S.B."/>
            <person name="Gainer-Dewar J."/>
            <person name="Goldberg J."/>
            <person name="Griggs A."/>
            <person name="Gujja S."/>
            <person name="Hansen M."/>
            <person name="Howarth C."/>
            <person name="Imamovic A."/>
            <person name="Ireland A."/>
            <person name="Larimer J."/>
            <person name="McCowan C."/>
            <person name="Murphy C."/>
            <person name="Pearson M."/>
            <person name="Poon T.W."/>
            <person name="Priest M."/>
            <person name="Roberts A."/>
            <person name="Saif S."/>
            <person name="Shea T."/>
            <person name="Sisk P."/>
            <person name="Sykes S."/>
            <person name="Wortman J."/>
            <person name="Nusbaum C."/>
            <person name="Birren B."/>
        </authorList>
    </citation>
    <scope>NUCLEOTIDE SEQUENCE [LARGE SCALE GENOMIC DNA]</scope>
    <source>
        <strain evidence="3">WRAIR2</strain>
    </source>
</reference>
<name>A0A182NUH1_9DIPT</name>